<protein>
    <submittedName>
        <fullName evidence="2">Uncharacterized protein</fullName>
    </submittedName>
</protein>
<evidence type="ECO:0000313" key="3">
    <source>
        <dbReference type="Proteomes" id="UP001295423"/>
    </source>
</evidence>
<feature type="compositionally biased region" description="Polar residues" evidence="1">
    <location>
        <begin position="1"/>
        <end position="10"/>
    </location>
</feature>
<feature type="region of interest" description="Disordered" evidence="1">
    <location>
        <begin position="1"/>
        <end position="24"/>
    </location>
</feature>
<sequence>MTSETANNDPTMAANATAAKSQGKGKMMLTNEDIEFLLRDIEEKELYPFFMRPKIQLWDKNEFYGKAGGERRESFSRFLTSKIRRKGFGWKEYVDLLDAREVDNGTSSQGRAKRCHGERRLCCCVCCA</sequence>
<evidence type="ECO:0000256" key="1">
    <source>
        <dbReference type="SAM" id="MobiDB-lite"/>
    </source>
</evidence>
<accession>A0AAD2FEA7</accession>
<name>A0AAD2FEA7_9STRA</name>
<proteinExistence type="predicted"/>
<comment type="caution">
    <text evidence="2">The sequence shown here is derived from an EMBL/GenBank/DDBJ whole genome shotgun (WGS) entry which is preliminary data.</text>
</comment>
<dbReference type="Proteomes" id="UP001295423">
    <property type="component" value="Unassembled WGS sequence"/>
</dbReference>
<reference evidence="2" key="1">
    <citation type="submission" date="2023-08" db="EMBL/GenBank/DDBJ databases">
        <authorList>
            <person name="Audoor S."/>
            <person name="Bilcke G."/>
        </authorList>
    </citation>
    <scope>NUCLEOTIDE SEQUENCE</scope>
</reference>
<organism evidence="2 3">
    <name type="scientific">Cylindrotheca closterium</name>
    <dbReference type="NCBI Taxonomy" id="2856"/>
    <lineage>
        <taxon>Eukaryota</taxon>
        <taxon>Sar</taxon>
        <taxon>Stramenopiles</taxon>
        <taxon>Ochrophyta</taxon>
        <taxon>Bacillariophyta</taxon>
        <taxon>Bacillariophyceae</taxon>
        <taxon>Bacillariophycidae</taxon>
        <taxon>Bacillariales</taxon>
        <taxon>Bacillariaceae</taxon>
        <taxon>Cylindrotheca</taxon>
    </lineage>
</organism>
<dbReference type="EMBL" id="CAKOGP040000210">
    <property type="protein sequence ID" value="CAJ1932137.1"/>
    <property type="molecule type" value="Genomic_DNA"/>
</dbReference>
<gene>
    <name evidence="2" type="ORF">CYCCA115_LOCUS2706</name>
</gene>
<keyword evidence="3" id="KW-1185">Reference proteome</keyword>
<dbReference type="AlphaFoldDB" id="A0AAD2FEA7"/>
<evidence type="ECO:0000313" key="2">
    <source>
        <dbReference type="EMBL" id="CAJ1932137.1"/>
    </source>
</evidence>